<evidence type="ECO:0000313" key="10">
    <source>
        <dbReference type="EMBL" id="CAI2162012.1"/>
    </source>
</evidence>
<keyword evidence="4" id="KW-0378">Hydrolase</keyword>
<dbReference type="GO" id="GO:0004825">
    <property type="term" value="F:methionine-tRNA ligase activity"/>
    <property type="evidence" value="ECO:0007669"/>
    <property type="project" value="InterPro"/>
</dbReference>
<dbReference type="InterPro" id="IPR020476">
    <property type="entry name" value="Nudix_hydrolase"/>
</dbReference>
<dbReference type="PROSITE" id="PS51462">
    <property type="entry name" value="NUDIX"/>
    <property type="match status" value="1"/>
</dbReference>
<dbReference type="InterPro" id="IPR015797">
    <property type="entry name" value="NUDIX_hydrolase-like_dom_sf"/>
</dbReference>
<sequence length="619" mass="71394">MPKTFYLTTPIFYPNARLHLGHAYAMVMADIIVRYKKSRELNISEHIFYRTSSSPHKEKVQKIFTELLDKGDIYVGEYQGKYCVSCEDYVSDSKAVDNDFCPAPNCHAELRKINEPAYFLKVSQYYSQLVEHYQKNPHFLLPANAKKELFSIPVPNNPKMVIYVWFEALLNYLNSEAGEKFFLANFSAENKNNSPSQVSCVAIQNKNNDYLLVYNKKYAKWQIPGGKIESNETPLEAAKREVFEETNLVVKDLEKIGEKNFYVNDICMSEIEKINLQFNDKVTEYLLEKLNANRILAHGWLVDSKGRKESKSIGNTTEPSELLKKYPTDLLRIYFIAKINFLQDGVCSEQLLRGFYHDFLVNNLSNLVSRVNKMLHLYCQGIIPKLEKTAKNEKLAVYYLKCNSVVENFQAKMDKYELSGAFSQIEQLVNETKLESRINELESKISSLESSSSNQLVLKRQERDVLSENEVRRITGLFNALQLENNRSKEKIKELKGELGQSRKDFLKQKISLKVGKLETFIQQLGVNRGKIMDNLLNAYKQLLRAEKNFNQNNIDEAENGINNIKQGLLTNGIIYRGISVDNTQKICSKCEKLAKLKLELNQIQQEQYQALQIQPSNN</sequence>
<evidence type="ECO:0000256" key="1">
    <source>
        <dbReference type="ARBA" id="ARBA00005594"/>
    </source>
</evidence>
<evidence type="ECO:0000256" key="4">
    <source>
        <dbReference type="ARBA" id="ARBA00022801"/>
    </source>
</evidence>
<evidence type="ECO:0000256" key="3">
    <source>
        <dbReference type="ARBA" id="ARBA00022741"/>
    </source>
</evidence>
<dbReference type="PRINTS" id="PR00502">
    <property type="entry name" value="NUDIXFAMILY"/>
</dbReference>
<dbReference type="PANTHER" id="PTHR43326">
    <property type="entry name" value="METHIONYL-TRNA SYNTHETASE"/>
    <property type="match status" value="1"/>
</dbReference>
<evidence type="ECO:0000256" key="2">
    <source>
        <dbReference type="ARBA" id="ARBA00022598"/>
    </source>
</evidence>
<keyword evidence="6" id="KW-0648">Protein biosynthesis</keyword>
<dbReference type="InterPro" id="IPR001412">
    <property type="entry name" value="aa-tRNA-synth_I_CS"/>
</dbReference>
<proteinExistence type="inferred from homology"/>
<dbReference type="Gene3D" id="3.40.50.620">
    <property type="entry name" value="HUPs"/>
    <property type="match status" value="4"/>
</dbReference>
<keyword evidence="2" id="KW-0436">Ligase</keyword>
<dbReference type="Pfam" id="PF09334">
    <property type="entry name" value="tRNA-synt_1g"/>
    <property type="match status" value="2"/>
</dbReference>
<organism evidence="10 11">
    <name type="scientific">Funneliformis geosporum</name>
    <dbReference type="NCBI Taxonomy" id="1117311"/>
    <lineage>
        <taxon>Eukaryota</taxon>
        <taxon>Fungi</taxon>
        <taxon>Fungi incertae sedis</taxon>
        <taxon>Mucoromycota</taxon>
        <taxon>Glomeromycotina</taxon>
        <taxon>Glomeromycetes</taxon>
        <taxon>Glomerales</taxon>
        <taxon>Glomeraceae</taxon>
        <taxon>Funneliformis</taxon>
    </lineage>
</organism>
<dbReference type="Gene3D" id="3.90.79.10">
    <property type="entry name" value="Nucleoside Triphosphate Pyrophosphohydrolase"/>
    <property type="match status" value="1"/>
</dbReference>
<dbReference type="InterPro" id="IPR020084">
    <property type="entry name" value="NUDIX_hydrolase_CS"/>
</dbReference>
<evidence type="ECO:0000259" key="9">
    <source>
        <dbReference type="PROSITE" id="PS51462"/>
    </source>
</evidence>
<evidence type="ECO:0000256" key="5">
    <source>
        <dbReference type="ARBA" id="ARBA00022840"/>
    </source>
</evidence>
<dbReference type="Pfam" id="PF00293">
    <property type="entry name" value="NUDIX"/>
    <property type="match status" value="1"/>
</dbReference>
<dbReference type="Gene3D" id="2.170.220.10">
    <property type="match status" value="2"/>
</dbReference>
<dbReference type="SUPFAM" id="SSF47323">
    <property type="entry name" value="Anticodon-binding domain of a subclass of class I aminoacyl-tRNA synthetases"/>
    <property type="match status" value="1"/>
</dbReference>
<keyword evidence="5" id="KW-0067">ATP-binding</keyword>
<feature type="coiled-coil region" evidence="8">
    <location>
        <begin position="533"/>
        <end position="561"/>
    </location>
</feature>
<dbReference type="SUPFAM" id="SSF55811">
    <property type="entry name" value="Nudix"/>
    <property type="match status" value="1"/>
</dbReference>
<feature type="domain" description="Nudix hydrolase" evidence="9">
    <location>
        <begin position="194"/>
        <end position="315"/>
    </location>
</feature>
<evidence type="ECO:0000256" key="6">
    <source>
        <dbReference type="ARBA" id="ARBA00022917"/>
    </source>
</evidence>
<name>A0A9W4SCA4_9GLOM</name>
<keyword evidence="7" id="KW-0030">Aminoacyl-tRNA synthetase</keyword>
<dbReference type="InterPro" id="IPR009080">
    <property type="entry name" value="tRNAsynth_Ia_anticodon-bd"/>
</dbReference>
<dbReference type="GO" id="GO:0006431">
    <property type="term" value="P:methionyl-tRNA aminoacylation"/>
    <property type="evidence" value="ECO:0007669"/>
    <property type="project" value="TreeGrafter"/>
</dbReference>
<evidence type="ECO:0000313" key="11">
    <source>
        <dbReference type="Proteomes" id="UP001153678"/>
    </source>
</evidence>
<keyword evidence="11" id="KW-1185">Reference proteome</keyword>
<dbReference type="SUPFAM" id="SSF52374">
    <property type="entry name" value="Nucleotidylyl transferase"/>
    <property type="match status" value="1"/>
</dbReference>
<evidence type="ECO:0000256" key="7">
    <source>
        <dbReference type="ARBA" id="ARBA00023146"/>
    </source>
</evidence>
<dbReference type="Proteomes" id="UP001153678">
    <property type="component" value="Unassembled WGS sequence"/>
</dbReference>
<feature type="coiled-coil region" evidence="8">
    <location>
        <begin position="478"/>
        <end position="505"/>
    </location>
</feature>
<dbReference type="PANTHER" id="PTHR43326:SF1">
    <property type="entry name" value="METHIONINE--TRNA LIGASE, MITOCHONDRIAL"/>
    <property type="match status" value="1"/>
</dbReference>
<dbReference type="InterPro" id="IPR023457">
    <property type="entry name" value="Met-tRNA_synth_2"/>
</dbReference>
<accession>A0A9W4SCA4</accession>
<keyword evidence="3" id="KW-0547">Nucleotide-binding</keyword>
<protein>
    <submittedName>
        <fullName evidence="10">2928_t:CDS:1</fullName>
    </submittedName>
</protein>
<dbReference type="AlphaFoldDB" id="A0A9W4SCA4"/>
<comment type="similarity">
    <text evidence="1">Belongs to the class-I aminoacyl-tRNA synthetase family.</text>
</comment>
<dbReference type="GO" id="GO:0016787">
    <property type="term" value="F:hydrolase activity"/>
    <property type="evidence" value="ECO:0007669"/>
    <property type="project" value="UniProtKB-KW"/>
</dbReference>
<dbReference type="InterPro" id="IPR014729">
    <property type="entry name" value="Rossmann-like_a/b/a_fold"/>
</dbReference>
<dbReference type="GO" id="GO:0005524">
    <property type="term" value="F:ATP binding"/>
    <property type="evidence" value="ECO:0007669"/>
    <property type="project" value="UniProtKB-KW"/>
</dbReference>
<dbReference type="OrthoDB" id="447842at2759"/>
<dbReference type="PROSITE" id="PS00893">
    <property type="entry name" value="NUDIX_BOX"/>
    <property type="match status" value="1"/>
</dbReference>
<dbReference type="PROSITE" id="PS00178">
    <property type="entry name" value="AA_TRNA_LIGASE_I"/>
    <property type="match status" value="1"/>
</dbReference>
<dbReference type="Gene3D" id="1.10.730.10">
    <property type="entry name" value="Isoleucyl-tRNA Synthetase, Domain 1"/>
    <property type="match status" value="1"/>
</dbReference>
<dbReference type="InterPro" id="IPR000086">
    <property type="entry name" value="NUDIX_hydrolase_dom"/>
</dbReference>
<reference evidence="10" key="1">
    <citation type="submission" date="2022-08" db="EMBL/GenBank/DDBJ databases">
        <authorList>
            <person name="Kallberg Y."/>
            <person name="Tangrot J."/>
            <person name="Rosling A."/>
        </authorList>
    </citation>
    <scope>NUCLEOTIDE SEQUENCE</scope>
    <source>
        <strain evidence="10">Wild A</strain>
    </source>
</reference>
<evidence type="ECO:0000256" key="8">
    <source>
        <dbReference type="SAM" id="Coils"/>
    </source>
</evidence>
<keyword evidence="8" id="KW-0175">Coiled coil</keyword>
<gene>
    <name evidence="10" type="ORF">FWILDA_LOCUS343</name>
</gene>
<comment type="caution">
    <text evidence="10">The sequence shown here is derived from an EMBL/GenBank/DDBJ whole genome shotgun (WGS) entry which is preliminary data.</text>
</comment>
<dbReference type="EMBL" id="CAMKVN010000022">
    <property type="protein sequence ID" value="CAI2162012.1"/>
    <property type="molecule type" value="Genomic_DNA"/>
</dbReference>
<dbReference type="InterPro" id="IPR015413">
    <property type="entry name" value="Methionyl/Leucyl_tRNA_Synth"/>
</dbReference>